<dbReference type="PROSITE" id="PS50994">
    <property type="entry name" value="INTEGRASE"/>
    <property type="match status" value="1"/>
</dbReference>
<dbReference type="PANTHER" id="PTHR37984:SF5">
    <property type="entry name" value="PROTEIN NYNRIN-LIKE"/>
    <property type="match status" value="1"/>
</dbReference>
<sequence length="437" mass="50905">MDIKNFIINSATPPNSSEKFIKEIRNAAKSYELVKGELFKKSRKNGLRKVLHQRNAKEEVFRIHNEFHHGINNTWDKVKRNYFGYKLYEVVKEVCRECKICQKHNRRIHNVSHLNSIVALRPFEIMGLDAIGPINPVSNSKNRYILTAVDYFTKWPIAKAVENIQTSTVINFIVTEVVQEFGVPHQLITDRGSNFLSDVSVKLYEFLQIKHTPTTTYRPQANGQVERLNRTLKNAISKLCEGNTKDWDCFLWKALLSIRSMRNNSTGISPSKMLYGIEMKLPTEWETEVGSTNFEDEIMKRIEFINIDLPEIRKEGLNKNLISKNSSEIRYNKNVKVFKYKLGDKVLRYVDIQKEKFSPMWEGPFTIREVGDYGAYTIEDNIGNYDIVNGDKLKPYNSSSRMIPEVSSSRLQSTLKQFRQLGYIERSMEKWRGLLHE</sequence>
<dbReference type="Gene3D" id="3.30.420.10">
    <property type="entry name" value="Ribonuclease H-like superfamily/Ribonuclease H"/>
    <property type="match status" value="1"/>
</dbReference>
<name>A0A1R0GXC9_9FUNG</name>
<dbReference type="InterPro" id="IPR001584">
    <property type="entry name" value="Integrase_cat-core"/>
</dbReference>
<evidence type="ECO:0000313" key="2">
    <source>
        <dbReference type="EMBL" id="OLY81554.1"/>
    </source>
</evidence>
<dbReference type="OrthoDB" id="5592268at2759"/>
<dbReference type="InterPro" id="IPR050951">
    <property type="entry name" value="Retrovirus_Pol_polyprotein"/>
</dbReference>
<comment type="caution">
    <text evidence="2">The sequence shown here is derived from an EMBL/GenBank/DDBJ whole genome shotgun (WGS) entry which is preliminary data.</text>
</comment>
<dbReference type="Pfam" id="PF17921">
    <property type="entry name" value="Integrase_H2C2"/>
    <property type="match status" value="1"/>
</dbReference>
<dbReference type="Gene3D" id="1.10.340.70">
    <property type="match status" value="1"/>
</dbReference>
<dbReference type="Pfam" id="PF00665">
    <property type="entry name" value="rve"/>
    <property type="match status" value="1"/>
</dbReference>
<keyword evidence="3" id="KW-1185">Reference proteome</keyword>
<dbReference type="Proteomes" id="UP000187455">
    <property type="component" value="Unassembled WGS sequence"/>
</dbReference>
<dbReference type="STRING" id="133383.A0A1R0GXC9"/>
<gene>
    <name evidence="2" type="ORF">AYI68_g4339</name>
</gene>
<dbReference type="SUPFAM" id="SSF53098">
    <property type="entry name" value="Ribonuclease H-like"/>
    <property type="match status" value="1"/>
</dbReference>
<evidence type="ECO:0000259" key="1">
    <source>
        <dbReference type="PROSITE" id="PS50994"/>
    </source>
</evidence>
<dbReference type="InterPro" id="IPR036397">
    <property type="entry name" value="RNaseH_sf"/>
</dbReference>
<dbReference type="GO" id="GO:0015074">
    <property type="term" value="P:DNA integration"/>
    <property type="evidence" value="ECO:0007669"/>
    <property type="project" value="InterPro"/>
</dbReference>
<protein>
    <submittedName>
        <fullName evidence="2">Retrovirus-related Pol polyprotein from transposon 412</fullName>
    </submittedName>
</protein>
<dbReference type="PANTHER" id="PTHR37984">
    <property type="entry name" value="PROTEIN CBG26694"/>
    <property type="match status" value="1"/>
</dbReference>
<dbReference type="InterPro" id="IPR041588">
    <property type="entry name" value="Integrase_H2C2"/>
</dbReference>
<organism evidence="2 3">
    <name type="scientific">Smittium mucronatum</name>
    <dbReference type="NCBI Taxonomy" id="133383"/>
    <lineage>
        <taxon>Eukaryota</taxon>
        <taxon>Fungi</taxon>
        <taxon>Fungi incertae sedis</taxon>
        <taxon>Zoopagomycota</taxon>
        <taxon>Kickxellomycotina</taxon>
        <taxon>Harpellomycetes</taxon>
        <taxon>Harpellales</taxon>
        <taxon>Legeriomycetaceae</taxon>
        <taxon>Smittium</taxon>
    </lineage>
</organism>
<dbReference type="InterPro" id="IPR012337">
    <property type="entry name" value="RNaseH-like_sf"/>
</dbReference>
<dbReference type="GO" id="GO:0003676">
    <property type="term" value="F:nucleic acid binding"/>
    <property type="evidence" value="ECO:0007669"/>
    <property type="project" value="InterPro"/>
</dbReference>
<dbReference type="AlphaFoldDB" id="A0A1R0GXC9"/>
<reference evidence="2 3" key="1">
    <citation type="journal article" date="2016" name="Mol. Biol. Evol.">
        <title>Genome-Wide Survey of Gut Fungi (Harpellales) Reveals the First Horizontally Transferred Ubiquitin Gene from a Mosquito Host.</title>
        <authorList>
            <person name="Wang Y."/>
            <person name="White M.M."/>
            <person name="Kvist S."/>
            <person name="Moncalvo J.M."/>
        </authorList>
    </citation>
    <scope>NUCLEOTIDE SEQUENCE [LARGE SCALE GENOMIC DNA]</scope>
    <source>
        <strain evidence="2 3">ALG-7-W6</strain>
    </source>
</reference>
<evidence type="ECO:0000313" key="3">
    <source>
        <dbReference type="Proteomes" id="UP000187455"/>
    </source>
</evidence>
<dbReference type="FunFam" id="3.30.420.10:FF:000032">
    <property type="entry name" value="Retrovirus-related Pol polyprotein from transposon 297-like Protein"/>
    <property type="match status" value="1"/>
</dbReference>
<dbReference type="GO" id="GO:0005634">
    <property type="term" value="C:nucleus"/>
    <property type="evidence" value="ECO:0007669"/>
    <property type="project" value="UniProtKB-ARBA"/>
</dbReference>
<feature type="domain" description="Integrase catalytic" evidence="1">
    <location>
        <begin position="118"/>
        <end position="278"/>
    </location>
</feature>
<accession>A0A1R0GXC9</accession>
<proteinExistence type="predicted"/>
<dbReference type="EMBL" id="LSSL01002352">
    <property type="protein sequence ID" value="OLY81554.1"/>
    <property type="molecule type" value="Genomic_DNA"/>
</dbReference>